<dbReference type="GO" id="GO:0042292">
    <property type="term" value="F:URM1 activating enzyme activity"/>
    <property type="evidence" value="ECO:0007669"/>
    <property type="project" value="TreeGrafter"/>
</dbReference>
<dbReference type="Pfam" id="PF00899">
    <property type="entry name" value="ThiF"/>
    <property type="match status" value="1"/>
</dbReference>
<dbReference type="GO" id="GO:0005829">
    <property type="term" value="C:cytosol"/>
    <property type="evidence" value="ECO:0007669"/>
    <property type="project" value="UniProtKB-SubCell"/>
</dbReference>
<keyword evidence="4" id="KW-0819">tRNA processing</keyword>
<dbReference type="SMART" id="SM00450">
    <property type="entry name" value="RHOD"/>
    <property type="match status" value="1"/>
</dbReference>
<keyword evidence="5" id="KW-0479">Metal-binding</keyword>
<evidence type="ECO:0000256" key="4">
    <source>
        <dbReference type="ARBA" id="ARBA00022694"/>
    </source>
</evidence>
<comment type="subcellular location">
    <subcellularLocation>
        <location evidence="1">Cytoplasm</location>
        <location evidence="1">Cytosol</location>
    </subcellularLocation>
</comment>
<accession>A0A6B2LAQ4</accession>
<keyword evidence="6" id="KW-0547">Nucleotide-binding</keyword>
<dbReference type="PANTHER" id="PTHR10953">
    <property type="entry name" value="UBIQUITIN-ACTIVATING ENZYME E1"/>
    <property type="match status" value="1"/>
</dbReference>
<dbReference type="FunFam" id="3.40.250.10:FF:000014">
    <property type="entry name" value="Adenylyltransferase and sulfurtransferase MOCS3"/>
    <property type="match status" value="1"/>
</dbReference>
<dbReference type="GO" id="GO:0016779">
    <property type="term" value="F:nucleotidyltransferase activity"/>
    <property type="evidence" value="ECO:0007669"/>
    <property type="project" value="TreeGrafter"/>
</dbReference>
<dbReference type="GO" id="GO:0032447">
    <property type="term" value="P:protein urmylation"/>
    <property type="evidence" value="ECO:0007669"/>
    <property type="project" value="TreeGrafter"/>
</dbReference>
<organism evidence="11">
    <name type="scientific">Arcella intermedia</name>
    <dbReference type="NCBI Taxonomy" id="1963864"/>
    <lineage>
        <taxon>Eukaryota</taxon>
        <taxon>Amoebozoa</taxon>
        <taxon>Tubulinea</taxon>
        <taxon>Elardia</taxon>
        <taxon>Arcellinida</taxon>
        <taxon>Sphaerothecina</taxon>
        <taxon>Arcellidae</taxon>
        <taxon>Arcella</taxon>
    </lineage>
</organism>
<keyword evidence="9" id="KW-0511">Multifunctional enzyme</keyword>
<dbReference type="InterPro" id="IPR045886">
    <property type="entry name" value="ThiF/MoeB/HesA"/>
</dbReference>
<reference evidence="11" key="1">
    <citation type="journal article" date="2020" name="J. Eukaryot. Microbiol.">
        <title>De novo Sequencing, Assembly and Annotation of the Transcriptome for the Free-Living Testate Amoeba Arcella intermedia.</title>
        <authorList>
            <person name="Ribeiro G.M."/>
            <person name="Porfirio-Sousa A.L."/>
            <person name="Maurer-Alcala X.X."/>
            <person name="Katz L.A."/>
            <person name="Lahr D.J.G."/>
        </authorList>
    </citation>
    <scope>NUCLEOTIDE SEQUENCE</scope>
</reference>
<evidence type="ECO:0000256" key="9">
    <source>
        <dbReference type="ARBA" id="ARBA00023268"/>
    </source>
</evidence>
<dbReference type="PROSITE" id="PS50206">
    <property type="entry name" value="RHODANESE_3"/>
    <property type="match status" value="1"/>
</dbReference>
<dbReference type="GO" id="GO:0046872">
    <property type="term" value="F:metal ion binding"/>
    <property type="evidence" value="ECO:0007669"/>
    <property type="project" value="UniProtKB-KW"/>
</dbReference>
<dbReference type="SUPFAM" id="SSF69572">
    <property type="entry name" value="Activating enzymes of the ubiquitin-like proteins"/>
    <property type="match status" value="1"/>
</dbReference>
<keyword evidence="7" id="KW-0862">Zinc</keyword>
<dbReference type="AlphaFoldDB" id="A0A6B2LAQ4"/>
<evidence type="ECO:0000256" key="3">
    <source>
        <dbReference type="ARBA" id="ARBA00022679"/>
    </source>
</evidence>
<keyword evidence="2" id="KW-0963">Cytoplasm</keyword>
<dbReference type="InterPro" id="IPR035985">
    <property type="entry name" value="Ubiquitin-activating_enz"/>
</dbReference>
<evidence type="ECO:0000259" key="10">
    <source>
        <dbReference type="PROSITE" id="PS50206"/>
    </source>
</evidence>
<dbReference type="InterPro" id="IPR036873">
    <property type="entry name" value="Rhodanese-like_dom_sf"/>
</dbReference>
<dbReference type="Pfam" id="PF00581">
    <property type="entry name" value="Rhodanese"/>
    <property type="match status" value="1"/>
</dbReference>
<dbReference type="PANTHER" id="PTHR10953:SF102">
    <property type="entry name" value="ADENYLYLTRANSFERASE AND SULFURTRANSFERASE MOCS3"/>
    <property type="match status" value="1"/>
</dbReference>
<dbReference type="CDD" id="cd00757">
    <property type="entry name" value="ThiF_MoeB_HesA_family"/>
    <property type="match status" value="1"/>
</dbReference>
<sequence>MNKAESAKLTINRFNSLVSCVVHNVRLKSDNALQILKDYDIVLDCSDNVPTRYLVNDAAVLLKKPLVFGSALGFEGQCSVYNCGGGPCYRCIHPKPPKPETIGNCANYGVLGVVPGIIGSIQALEAIKLITGYGSVLSEKLLVFNSKTTQFLTIKLPRKKINCAICGENPQITSLQDYEAFTGCPANDRINIPALVPTEKNISVAEYYSIVSRGERHILLDVRQPHQYAICSLVNAENIPLAQLSETYIQNLKQRINNTQMNHPVYVICRRGIDSQRAVNILTSFGINSINISGGVTEWSKAVDPTFPLY</sequence>
<evidence type="ECO:0000256" key="7">
    <source>
        <dbReference type="ARBA" id="ARBA00022833"/>
    </source>
</evidence>
<name>A0A6B2LAQ4_9EUKA</name>
<evidence type="ECO:0000256" key="5">
    <source>
        <dbReference type="ARBA" id="ARBA00022723"/>
    </source>
</evidence>
<keyword evidence="8" id="KW-0067">ATP-binding</keyword>
<feature type="domain" description="Rhodanese" evidence="10">
    <location>
        <begin position="213"/>
        <end position="308"/>
    </location>
</feature>
<dbReference type="GO" id="GO:0004792">
    <property type="term" value="F:thiosulfate-cyanide sulfurtransferase activity"/>
    <property type="evidence" value="ECO:0007669"/>
    <property type="project" value="TreeGrafter"/>
</dbReference>
<dbReference type="EMBL" id="GIBP01005150">
    <property type="protein sequence ID" value="NDV34119.1"/>
    <property type="molecule type" value="Transcribed_RNA"/>
</dbReference>
<dbReference type="Gene3D" id="3.40.50.720">
    <property type="entry name" value="NAD(P)-binding Rossmann-like Domain"/>
    <property type="match status" value="1"/>
</dbReference>
<evidence type="ECO:0000256" key="6">
    <source>
        <dbReference type="ARBA" id="ARBA00022741"/>
    </source>
</evidence>
<evidence type="ECO:0000256" key="1">
    <source>
        <dbReference type="ARBA" id="ARBA00004514"/>
    </source>
</evidence>
<dbReference type="GO" id="GO:0005524">
    <property type="term" value="F:ATP binding"/>
    <property type="evidence" value="ECO:0007669"/>
    <property type="project" value="UniProtKB-KW"/>
</dbReference>
<dbReference type="Gene3D" id="3.40.250.10">
    <property type="entry name" value="Rhodanese-like domain"/>
    <property type="match status" value="1"/>
</dbReference>
<evidence type="ECO:0000313" key="11">
    <source>
        <dbReference type="EMBL" id="NDV34119.1"/>
    </source>
</evidence>
<dbReference type="InterPro" id="IPR000594">
    <property type="entry name" value="ThiF_NAD_FAD-bd"/>
</dbReference>
<proteinExistence type="predicted"/>
<keyword evidence="3" id="KW-0808">Transferase</keyword>
<evidence type="ECO:0000256" key="8">
    <source>
        <dbReference type="ARBA" id="ARBA00022840"/>
    </source>
</evidence>
<protein>
    <recommendedName>
        <fullName evidence="10">Rhodanese domain-containing protein</fullName>
    </recommendedName>
</protein>
<dbReference type="InterPro" id="IPR001763">
    <property type="entry name" value="Rhodanese-like_dom"/>
</dbReference>
<dbReference type="GO" id="GO:0002143">
    <property type="term" value="P:tRNA wobble position uridine thiolation"/>
    <property type="evidence" value="ECO:0007669"/>
    <property type="project" value="TreeGrafter"/>
</dbReference>
<evidence type="ECO:0000256" key="2">
    <source>
        <dbReference type="ARBA" id="ARBA00022490"/>
    </source>
</evidence>